<feature type="compositionally biased region" description="Low complexity" evidence="1">
    <location>
        <begin position="111"/>
        <end position="122"/>
    </location>
</feature>
<gene>
    <name evidence="2" type="ORF">D9758_016089</name>
</gene>
<dbReference type="AlphaFoldDB" id="A0A8H5CLI1"/>
<protein>
    <submittedName>
        <fullName evidence="2">Uncharacterized protein</fullName>
    </submittedName>
</protein>
<proteinExistence type="predicted"/>
<name>A0A8H5CLI1_9AGAR</name>
<evidence type="ECO:0000313" key="3">
    <source>
        <dbReference type="Proteomes" id="UP000559256"/>
    </source>
</evidence>
<accession>A0A8H5CLI1</accession>
<feature type="region of interest" description="Disordered" evidence="1">
    <location>
        <begin position="68"/>
        <end position="134"/>
    </location>
</feature>
<comment type="caution">
    <text evidence="2">The sequence shown here is derived from an EMBL/GenBank/DDBJ whole genome shotgun (WGS) entry which is preliminary data.</text>
</comment>
<dbReference type="OrthoDB" id="3037695at2759"/>
<evidence type="ECO:0000313" key="2">
    <source>
        <dbReference type="EMBL" id="KAF5342877.1"/>
    </source>
</evidence>
<evidence type="ECO:0000256" key="1">
    <source>
        <dbReference type="SAM" id="MobiDB-lite"/>
    </source>
</evidence>
<organism evidence="2 3">
    <name type="scientific">Tetrapyrgos nigripes</name>
    <dbReference type="NCBI Taxonomy" id="182062"/>
    <lineage>
        <taxon>Eukaryota</taxon>
        <taxon>Fungi</taxon>
        <taxon>Dikarya</taxon>
        <taxon>Basidiomycota</taxon>
        <taxon>Agaricomycotina</taxon>
        <taxon>Agaricomycetes</taxon>
        <taxon>Agaricomycetidae</taxon>
        <taxon>Agaricales</taxon>
        <taxon>Marasmiineae</taxon>
        <taxon>Marasmiaceae</taxon>
        <taxon>Tetrapyrgos</taxon>
    </lineage>
</organism>
<keyword evidence="3" id="KW-1185">Reference proteome</keyword>
<reference evidence="2 3" key="1">
    <citation type="journal article" date="2020" name="ISME J.">
        <title>Uncovering the hidden diversity of litter-decomposition mechanisms in mushroom-forming fungi.</title>
        <authorList>
            <person name="Floudas D."/>
            <person name="Bentzer J."/>
            <person name="Ahren D."/>
            <person name="Johansson T."/>
            <person name="Persson P."/>
            <person name="Tunlid A."/>
        </authorList>
    </citation>
    <scope>NUCLEOTIDE SEQUENCE [LARGE SCALE GENOMIC DNA]</scope>
    <source>
        <strain evidence="2 3">CBS 291.85</strain>
    </source>
</reference>
<feature type="compositionally biased region" description="Polar residues" evidence="1">
    <location>
        <begin position="84"/>
        <end position="102"/>
    </location>
</feature>
<feature type="compositionally biased region" description="Polar residues" evidence="1">
    <location>
        <begin position="123"/>
        <end position="134"/>
    </location>
</feature>
<dbReference type="EMBL" id="JAACJM010000154">
    <property type="protein sequence ID" value="KAF5342877.1"/>
    <property type="molecule type" value="Genomic_DNA"/>
</dbReference>
<dbReference type="Proteomes" id="UP000559256">
    <property type="component" value="Unassembled WGS sequence"/>
</dbReference>
<sequence>MFLALAAAETYRQLTEMTIEDMLAQLDIAREQHYLAEDEVNTQVDQLQADFRAMASNIARINAAFRPSVPSPSVPSIPTRSPAHRSNVSRTQPSTPTRTGINQPAARRAMSSAPTSPSLPSTIQSPTEPASSFTVYPGSRKPAYIVYYGNNAQSGFFMLGMGRTSLVPYASAICDPDDRSQVFKGFGDPGQALKLWNEFSQSKAAEVIAQKLGDNECFVLIEGVNPGVYKTRKNLIMDGLVYGGGVAVRYVGDISGAWAHLNKCKRDGRVKKFAARRILF</sequence>